<proteinExistence type="predicted"/>
<evidence type="ECO:0000313" key="1">
    <source>
        <dbReference type="EMBL" id="KAK9904405.1"/>
    </source>
</evidence>
<organism evidence="1 2">
    <name type="scientific">Rubus argutus</name>
    <name type="common">Southern blackberry</name>
    <dbReference type="NCBI Taxonomy" id="59490"/>
    <lineage>
        <taxon>Eukaryota</taxon>
        <taxon>Viridiplantae</taxon>
        <taxon>Streptophyta</taxon>
        <taxon>Embryophyta</taxon>
        <taxon>Tracheophyta</taxon>
        <taxon>Spermatophyta</taxon>
        <taxon>Magnoliopsida</taxon>
        <taxon>eudicotyledons</taxon>
        <taxon>Gunneridae</taxon>
        <taxon>Pentapetalae</taxon>
        <taxon>rosids</taxon>
        <taxon>fabids</taxon>
        <taxon>Rosales</taxon>
        <taxon>Rosaceae</taxon>
        <taxon>Rosoideae</taxon>
        <taxon>Rosoideae incertae sedis</taxon>
        <taxon>Rubus</taxon>
    </lineage>
</organism>
<dbReference type="AlphaFoldDB" id="A0AAW1VNG6"/>
<accession>A0AAW1VNG6</accession>
<dbReference type="EMBL" id="JBEDUW010000200">
    <property type="protein sequence ID" value="KAK9904405.1"/>
    <property type="molecule type" value="Genomic_DNA"/>
</dbReference>
<gene>
    <name evidence="1" type="ORF">M0R45_000771</name>
</gene>
<evidence type="ECO:0000313" key="2">
    <source>
        <dbReference type="Proteomes" id="UP001457282"/>
    </source>
</evidence>
<reference evidence="1 2" key="1">
    <citation type="journal article" date="2023" name="G3 (Bethesda)">
        <title>A chromosome-length genome assembly and annotation of blackberry (Rubus argutus, cv. 'Hillquist').</title>
        <authorList>
            <person name="Bruna T."/>
            <person name="Aryal R."/>
            <person name="Dudchenko O."/>
            <person name="Sargent D.J."/>
            <person name="Mead D."/>
            <person name="Buti M."/>
            <person name="Cavallini A."/>
            <person name="Hytonen T."/>
            <person name="Andres J."/>
            <person name="Pham M."/>
            <person name="Weisz D."/>
            <person name="Mascagni F."/>
            <person name="Usai G."/>
            <person name="Natali L."/>
            <person name="Bassil N."/>
            <person name="Fernandez G.E."/>
            <person name="Lomsadze A."/>
            <person name="Armour M."/>
            <person name="Olukolu B."/>
            <person name="Poorten T."/>
            <person name="Britton C."/>
            <person name="Davik J."/>
            <person name="Ashrafi H."/>
            <person name="Aiden E.L."/>
            <person name="Borodovsky M."/>
            <person name="Worthington M."/>
        </authorList>
    </citation>
    <scope>NUCLEOTIDE SEQUENCE [LARGE SCALE GENOMIC DNA]</scope>
    <source>
        <strain evidence="1">PI 553951</strain>
    </source>
</reference>
<name>A0AAW1VNG6_RUBAR</name>
<sequence>MAMCKYGGDSMVSRKKTNEDSVVASIGVEPEKIQEQFKANVTKVEGSSVLSEKLGEIDLGGRITRSRTRAEGIALFAYSWIR</sequence>
<protein>
    <submittedName>
        <fullName evidence="1">Uncharacterized protein</fullName>
    </submittedName>
</protein>
<comment type="caution">
    <text evidence="1">The sequence shown here is derived from an EMBL/GenBank/DDBJ whole genome shotgun (WGS) entry which is preliminary data.</text>
</comment>
<dbReference type="Proteomes" id="UP001457282">
    <property type="component" value="Unassembled WGS sequence"/>
</dbReference>
<keyword evidence="2" id="KW-1185">Reference proteome</keyword>